<accession>A0AAV9WYK9</accession>
<protein>
    <submittedName>
        <fullName evidence="3">Uncharacterized protein</fullName>
    </submittedName>
</protein>
<feature type="signal peptide" evidence="2">
    <location>
        <begin position="1"/>
        <end position="20"/>
    </location>
</feature>
<evidence type="ECO:0000256" key="1">
    <source>
        <dbReference type="SAM" id="MobiDB-lite"/>
    </source>
</evidence>
<dbReference type="EMBL" id="JAVHJO010000014">
    <property type="protein sequence ID" value="KAK6528929.1"/>
    <property type="molecule type" value="Genomic_DNA"/>
</dbReference>
<evidence type="ECO:0000313" key="4">
    <source>
        <dbReference type="Proteomes" id="UP001365542"/>
    </source>
</evidence>
<gene>
    <name evidence="3" type="ORF">TWF694_004158</name>
</gene>
<name>A0AAV9WYK9_9PEZI</name>
<proteinExistence type="predicted"/>
<feature type="chain" id="PRO_5043934118" evidence="2">
    <location>
        <begin position="21"/>
        <end position="277"/>
    </location>
</feature>
<feature type="compositionally biased region" description="Low complexity" evidence="1">
    <location>
        <begin position="84"/>
        <end position="98"/>
    </location>
</feature>
<comment type="caution">
    <text evidence="3">The sequence shown here is derived from an EMBL/GenBank/DDBJ whole genome shotgun (WGS) entry which is preliminary data.</text>
</comment>
<evidence type="ECO:0000313" key="3">
    <source>
        <dbReference type="EMBL" id="KAK6528929.1"/>
    </source>
</evidence>
<keyword evidence="2" id="KW-0732">Signal</keyword>
<reference evidence="3 4" key="1">
    <citation type="submission" date="2019-10" db="EMBL/GenBank/DDBJ databases">
        <authorList>
            <person name="Palmer J.M."/>
        </authorList>
    </citation>
    <scope>NUCLEOTIDE SEQUENCE [LARGE SCALE GENOMIC DNA]</scope>
    <source>
        <strain evidence="3 4">TWF694</strain>
    </source>
</reference>
<feature type="region of interest" description="Disordered" evidence="1">
    <location>
        <begin position="79"/>
        <end position="100"/>
    </location>
</feature>
<keyword evidence="4" id="KW-1185">Reference proteome</keyword>
<evidence type="ECO:0000256" key="2">
    <source>
        <dbReference type="SAM" id="SignalP"/>
    </source>
</evidence>
<dbReference type="Proteomes" id="UP001365542">
    <property type="component" value="Unassembled WGS sequence"/>
</dbReference>
<sequence>MKFTETLAAVILLVASTVSAAPAPQAPKPKTVGGLPECPKGFFVAFNAPGQGKVSCMPVSQLPRPARRDIKAGPIHYDFEKRQATTPTATPPAATKPKLSPKDHALKRAKFHNATTAEVTFLNSVDDVTYEKMAKNSMALYQATEALWSKTLPQLSSLPTAIIKAPGNHTRMHKQEHIPGQKSSSKSRFIRFAQRQKGVSDDTIAKLQATPDTTFDELRELSMKDRFVKEATMVGLTDLAGWFQDTVPAPLFAELDQLQTKVRNARKDMRALKKPSV</sequence>
<dbReference type="AlphaFoldDB" id="A0AAV9WYK9"/>
<organism evidence="3 4">
    <name type="scientific">Orbilia ellipsospora</name>
    <dbReference type="NCBI Taxonomy" id="2528407"/>
    <lineage>
        <taxon>Eukaryota</taxon>
        <taxon>Fungi</taxon>
        <taxon>Dikarya</taxon>
        <taxon>Ascomycota</taxon>
        <taxon>Pezizomycotina</taxon>
        <taxon>Orbiliomycetes</taxon>
        <taxon>Orbiliales</taxon>
        <taxon>Orbiliaceae</taxon>
        <taxon>Orbilia</taxon>
    </lineage>
</organism>